<keyword evidence="10 13" id="KW-1133">Transmembrane helix</keyword>
<keyword evidence="9" id="KW-0677">Repeat</keyword>
<evidence type="ECO:0000256" key="8">
    <source>
        <dbReference type="ARBA" id="ARBA00022692"/>
    </source>
</evidence>
<evidence type="ECO:0000256" key="11">
    <source>
        <dbReference type="ARBA" id="ARBA00023034"/>
    </source>
</evidence>
<evidence type="ECO:0000256" key="3">
    <source>
        <dbReference type="ARBA" id="ARBA00007809"/>
    </source>
</evidence>
<comment type="subcellular location">
    <subcellularLocation>
        <location evidence="1">Cell membrane</location>
        <topology evidence="1">Multi-pass membrane protein</topology>
    </subcellularLocation>
    <subcellularLocation>
        <location evidence="2">Golgi apparatus membrane</location>
        <topology evidence="2">Multi-pass membrane protein</topology>
    </subcellularLocation>
</comment>
<sequence>MASDTAETIVSVLATIATACIFLSMVPGIWAAHKKRSVAGVNYYPLAMMYAQSAGWVIYSWADHSFFPVGAINCLGVILGAIFSGVCIVHEKEFRVRYLAFFVLIFTITVALVLYRFLSSQDDDDIAKVLGCCADVLAITMFGAPLLQLGEVVKTKNSEVIAAPMAISGAINGVLWSIYGVMETDYYVIVPNTISGCLCFVQVFLIVIFPRKKSSDDKTHKLLENASVSDVQAA</sequence>
<keyword evidence="6" id="KW-1003">Cell membrane</keyword>
<dbReference type="GO" id="GO:0051119">
    <property type="term" value="F:sugar transmembrane transporter activity"/>
    <property type="evidence" value="ECO:0007669"/>
    <property type="project" value="InterPro"/>
</dbReference>
<dbReference type="Gene3D" id="1.20.1280.290">
    <property type="match status" value="2"/>
</dbReference>
<comment type="similarity">
    <text evidence="3">Belongs to the SWEET sugar transporter family.</text>
</comment>
<evidence type="ECO:0000256" key="6">
    <source>
        <dbReference type="ARBA" id="ARBA00022475"/>
    </source>
</evidence>
<evidence type="ECO:0000256" key="2">
    <source>
        <dbReference type="ARBA" id="ARBA00004653"/>
    </source>
</evidence>
<dbReference type="GO" id="GO:0005886">
    <property type="term" value="C:plasma membrane"/>
    <property type="evidence" value="ECO:0007669"/>
    <property type="project" value="UniProtKB-SubCell"/>
</dbReference>
<keyword evidence="7" id="KW-0762">Sugar transport</keyword>
<feature type="transmembrane region" description="Helical" evidence="13">
    <location>
        <begin position="188"/>
        <end position="209"/>
    </location>
</feature>
<dbReference type="FunFam" id="1.20.1280.290:FF:000004">
    <property type="entry name" value="Sugar transporter SWEET"/>
    <property type="match status" value="1"/>
</dbReference>
<dbReference type="EMBL" id="KI672056">
    <property type="protein sequence ID" value="ETL43891.1"/>
    <property type="molecule type" value="Genomic_DNA"/>
</dbReference>
<feature type="transmembrane region" description="Helical" evidence="13">
    <location>
        <begin position="127"/>
        <end position="149"/>
    </location>
</feature>
<evidence type="ECO:0000313" key="14">
    <source>
        <dbReference type="EMBL" id="ETL43891.1"/>
    </source>
</evidence>
<feature type="transmembrane region" description="Helical" evidence="13">
    <location>
        <begin position="43"/>
        <end position="62"/>
    </location>
</feature>
<evidence type="ECO:0000256" key="13">
    <source>
        <dbReference type="SAM" id="Phobius"/>
    </source>
</evidence>
<dbReference type="Proteomes" id="UP000053864">
    <property type="component" value="Unassembled WGS sequence"/>
</dbReference>
<organism evidence="14 15">
    <name type="scientific">Phytophthora nicotianae</name>
    <name type="common">Potato buckeye rot agent</name>
    <name type="synonym">Phytophthora parasitica</name>
    <dbReference type="NCBI Taxonomy" id="4792"/>
    <lineage>
        <taxon>Eukaryota</taxon>
        <taxon>Sar</taxon>
        <taxon>Stramenopiles</taxon>
        <taxon>Oomycota</taxon>
        <taxon>Peronosporomycetes</taxon>
        <taxon>Peronosporales</taxon>
        <taxon>Peronosporaceae</taxon>
        <taxon>Phytophthora</taxon>
    </lineage>
</organism>
<keyword evidence="11" id="KW-0333">Golgi apparatus</keyword>
<dbReference type="PANTHER" id="PTHR10791">
    <property type="entry name" value="RAG1-ACTIVATING PROTEIN 1"/>
    <property type="match status" value="1"/>
</dbReference>
<name>W2JBP8_PHYNI</name>
<protein>
    <recommendedName>
        <fullName evidence="4">Sugar transporter SWEET1</fullName>
    </recommendedName>
</protein>
<reference evidence="14 15" key="1">
    <citation type="submission" date="2013-11" db="EMBL/GenBank/DDBJ databases">
        <title>The Genome Sequence of Phytophthora parasitica CJ05E6.</title>
        <authorList>
            <consortium name="The Broad Institute Genomics Platform"/>
            <person name="Russ C."/>
            <person name="Tyler B."/>
            <person name="Panabieres F."/>
            <person name="Shan W."/>
            <person name="Tripathy S."/>
            <person name="Grunwald N."/>
            <person name="Machado M."/>
            <person name="Johnson C.S."/>
            <person name="Arredondo F."/>
            <person name="Hong C."/>
            <person name="Coffey M."/>
            <person name="Young S.K."/>
            <person name="Zeng Q."/>
            <person name="Gargeya S."/>
            <person name="Fitzgerald M."/>
            <person name="Abouelleil A."/>
            <person name="Alvarado L."/>
            <person name="Chapman S.B."/>
            <person name="Gainer-Dewar J."/>
            <person name="Goldberg J."/>
            <person name="Griggs A."/>
            <person name="Gujja S."/>
            <person name="Hansen M."/>
            <person name="Howarth C."/>
            <person name="Imamovic A."/>
            <person name="Ireland A."/>
            <person name="Larimer J."/>
            <person name="McCowan C."/>
            <person name="Murphy C."/>
            <person name="Pearson M."/>
            <person name="Poon T.W."/>
            <person name="Priest M."/>
            <person name="Roberts A."/>
            <person name="Saif S."/>
            <person name="Shea T."/>
            <person name="Sykes S."/>
            <person name="Wortman J."/>
            <person name="Nusbaum C."/>
            <person name="Birren B."/>
        </authorList>
    </citation>
    <scope>NUCLEOTIDE SEQUENCE [LARGE SCALE GENOMIC DNA]</scope>
    <source>
        <strain evidence="14 15">CJ05E6</strain>
    </source>
</reference>
<keyword evidence="5" id="KW-0813">Transport</keyword>
<evidence type="ECO:0000256" key="7">
    <source>
        <dbReference type="ARBA" id="ARBA00022597"/>
    </source>
</evidence>
<dbReference type="GO" id="GO:0000139">
    <property type="term" value="C:Golgi membrane"/>
    <property type="evidence" value="ECO:0007669"/>
    <property type="project" value="UniProtKB-SubCell"/>
</dbReference>
<evidence type="ECO:0000256" key="12">
    <source>
        <dbReference type="ARBA" id="ARBA00023136"/>
    </source>
</evidence>
<evidence type="ECO:0000313" key="15">
    <source>
        <dbReference type="Proteomes" id="UP000053864"/>
    </source>
</evidence>
<dbReference type="AlphaFoldDB" id="W2JBP8"/>
<feature type="transmembrane region" description="Helical" evidence="13">
    <location>
        <begin position="161"/>
        <end position="182"/>
    </location>
</feature>
<dbReference type="InterPro" id="IPR004316">
    <property type="entry name" value="SWEET_rpt"/>
</dbReference>
<keyword evidence="8 13" id="KW-0812">Transmembrane</keyword>
<evidence type="ECO:0000256" key="4">
    <source>
        <dbReference type="ARBA" id="ARBA00021741"/>
    </source>
</evidence>
<feature type="transmembrane region" description="Helical" evidence="13">
    <location>
        <begin position="12"/>
        <end position="31"/>
    </location>
</feature>
<feature type="transmembrane region" description="Helical" evidence="13">
    <location>
        <begin position="68"/>
        <end position="89"/>
    </location>
</feature>
<evidence type="ECO:0000256" key="1">
    <source>
        <dbReference type="ARBA" id="ARBA00004651"/>
    </source>
</evidence>
<dbReference type="InterPro" id="IPR047664">
    <property type="entry name" value="SWEET"/>
</dbReference>
<gene>
    <name evidence="14" type="ORF">L916_05697</name>
</gene>
<evidence type="ECO:0000256" key="5">
    <source>
        <dbReference type="ARBA" id="ARBA00022448"/>
    </source>
</evidence>
<keyword evidence="12 13" id="KW-0472">Membrane</keyword>
<dbReference type="PANTHER" id="PTHR10791:SF30">
    <property type="entry name" value="SUGAR TRANSPORTER SWEET1"/>
    <property type="match status" value="1"/>
</dbReference>
<dbReference type="FunFam" id="1.20.1280.290:FF:000007">
    <property type="entry name" value="Bidirectional sugar transporter SWEET7"/>
    <property type="match status" value="1"/>
</dbReference>
<evidence type="ECO:0000256" key="10">
    <source>
        <dbReference type="ARBA" id="ARBA00022989"/>
    </source>
</evidence>
<accession>W2JBP8</accession>
<dbReference type="Pfam" id="PF03083">
    <property type="entry name" value="MtN3_slv"/>
    <property type="match status" value="2"/>
</dbReference>
<evidence type="ECO:0000256" key="9">
    <source>
        <dbReference type="ARBA" id="ARBA00022737"/>
    </source>
</evidence>
<feature type="transmembrane region" description="Helical" evidence="13">
    <location>
        <begin position="96"/>
        <end position="115"/>
    </location>
</feature>
<dbReference type="VEuPathDB" id="FungiDB:PPTG_19814"/>
<proteinExistence type="inferred from homology"/>